<keyword evidence="3 5" id="KW-0175">Coiled coil</keyword>
<evidence type="ECO:0000256" key="1">
    <source>
        <dbReference type="ARBA" id="ARBA00003416"/>
    </source>
</evidence>
<dbReference type="KEGG" id="nbe:Back2_03120"/>
<evidence type="ECO:0000256" key="4">
    <source>
        <dbReference type="ARBA" id="ARBA00023172"/>
    </source>
</evidence>
<keyword evidence="7" id="KW-1185">Reference proteome</keyword>
<evidence type="ECO:0008006" key="8">
    <source>
        <dbReference type="Google" id="ProtNLM"/>
    </source>
</evidence>
<comment type="similarity">
    <text evidence="2">Belongs to the RmuC family.</text>
</comment>
<keyword evidence="4" id="KW-0233">DNA recombination</keyword>
<evidence type="ECO:0000313" key="6">
    <source>
        <dbReference type="EMBL" id="BBH16025.1"/>
    </source>
</evidence>
<dbReference type="GO" id="GO:0006310">
    <property type="term" value="P:DNA recombination"/>
    <property type="evidence" value="ECO:0007669"/>
    <property type="project" value="UniProtKB-KW"/>
</dbReference>
<dbReference type="EMBL" id="AP019307">
    <property type="protein sequence ID" value="BBH16025.1"/>
    <property type="molecule type" value="Genomic_DNA"/>
</dbReference>
<feature type="coiled-coil region" evidence="5">
    <location>
        <begin position="70"/>
        <end position="160"/>
    </location>
</feature>
<dbReference type="InterPro" id="IPR003798">
    <property type="entry name" value="DNA_recombination_RmuC"/>
</dbReference>
<dbReference type="Pfam" id="PF02646">
    <property type="entry name" value="RmuC"/>
    <property type="match status" value="1"/>
</dbReference>
<dbReference type="AlphaFoldDB" id="A0A3G9IIY5"/>
<protein>
    <recommendedName>
        <fullName evidence="8">DNA recombination protein RmuC</fullName>
    </recommendedName>
</protein>
<evidence type="ECO:0000256" key="5">
    <source>
        <dbReference type="SAM" id="Coils"/>
    </source>
</evidence>
<gene>
    <name evidence="6" type="ORF">Back2_03120</name>
</gene>
<evidence type="ECO:0000256" key="2">
    <source>
        <dbReference type="ARBA" id="ARBA00009840"/>
    </source>
</evidence>
<dbReference type="Proteomes" id="UP000271573">
    <property type="component" value="Chromosome"/>
</dbReference>
<dbReference type="PANTHER" id="PTHR30563:SF0">
    <property type="entry name" value="DNA RECOMBINATION PROTEIN RMUC"/>
    <property type="match status" value="1"/>
</dbReference>
<reference evidence="6 7" key="1">
    <citation type="submission" date="2018-11" db="EMBL/GenBank/DDBJ databases">
        <title>Complete genome sequence of Nocardioides baekrokdamisoli strain KCTC 39748.</title>
        <authorList>
            <person name="Kang S.W."/>
            <person name="Lee K.C."/>
            <person name="Kim K.K."/>
            <person name="Kim J.S."/>
            <person name="Kim D.S."/>
            <person name="Ko S.H."/>
            <person name="Yang S.H."/>
            <person name="Shin Y.K."/>
            <person name="Lee J.S."/>
        </authorList>
    </citation>
    <scope>NUCLEOTIDE SEQUENCE [LARGE SCALE GENOMIC DNA]</scope>
    <source>
        <strain evidence="6 7">KCTC 39748</strain>
    </source>
</reference>
<dbReference type="RefSeq" id="WP_231998787.1">
    <property type="nucleotide sequence ID" value="NZ_AP019307.1"/>
</dbReference>
<sequence length="466" mass="51203">MGFVVFVLGLVLGAAVGAGVAWRLLSSARQRAVDAAVARVTDEAAHERDLRAAQQQTLITQIEAHGLQGRAEIESDLAAAQAEIRGLDDALRRAQAQLADLMELQRRASTERDERDVERNRNENAQAQVLKTIAPVADQLKKMQSKVEQLESERVRQHGELAEQIRTAQRSMEASREAASNLASALTNNAVRGTWGETQLKSLVESAGLLPQVDFMTQATIEAESGSRRPDMVINLPGGKHLAIDAKVPFNSYFEAQRADIDPATRMQLLQDHAKKVRGHVDALAAKGYWTGLEASPEFTIAFIPNDELLRVALETDPSLQEYGFGKGVILATPTNLWGLLKTVAFTWKQDVLTQDAKALFDLGRELYGRVVKLSEHAEKLRRSLETTVKSYNAFAGTLETRVLVTARKLDRFDESAIISPAREIDTTPRALTAGDFEALADVERPELLFDVVDAEVVEDGFSDAV</sequence>
<proteinExistence type="inferred from homology"/>
<dbReference type="PANTHER" id="PTHR30563">
    <property type="entry name" value="DNA RECOMBINATION PROTEIN RMUC"/>
    <property type="match status" value="1"/>
</dbReference>
<evidence type="ECO:0000256" key="3">
    <source>
        <dbReference type="ARBA" id="ARBA00023054"/>
    </source>
</evidence>
<organism evidence="6 7">
    <name type="scientific">Nocardioides baekrokdamisoli</name>
    <dbReference type="NCBI Taxonomy" id="1804624"/>
    <lineage>
        <taxon>Bacteria</taxon>
        <taxon>Bacillati</taxon>
        <taxon>Actinomycetota</taxon>
        <taxon>Actinomycetes</taxon>
        <taxon>Propionibacteriales</taxon>
        <taxon>Nocardioidaceae</taxon>
        <taxon>Nocardioides</taxon>
    </lineage>
</organism>
<accession>A0A3G9IIY5</accession>
<comment type="function">
    <text evidence="1">Involved in DNA recombination.</text>
</comment>
<evidence type="ECO:0000313" key="7">
    <source>
        <dbReference type="Proteomes" id="UP000271573"/>
    </source>
</evidence>
<name>A0A3G9IIY5_9ACTN</name>